<dbReference type="Gene3D" id="1.20.1280.290">
    <property type="match status" value="1"/>
</dbReference>
<dbReference type="GO" id="GO:0008915">
    <property type="term" value="F:lipid-A-disaccharide synthase activity"/>
    <property type="evidence" value="ECO:0007669"/>
    <property type="project" value="InterPro"/>
</dbReference>
<accession>A0A248JV18</accession>
<reference evidence="3 4" key="1">
    <citation type="submission" date="2017-06" db="EMBL/GenBank/DDBJ databases">
        <title>Complete genome sequence of Nitrospirillum amazonense strain CBAmC, an endophytic nitrogen-fixing and plant growth-promoting bacterium, isolated from sugarcane.</title>
        <authorList>
            <person name="Schwab S."/>
            <person name="dos Santos Teixeira K.R."/>
            <person name="Simoes Araujo J.L."/>
            <person name="Soares Vidal M."/>
            <person name="Borges de Freitas H.R."/>
            <person name="Rivello Crivelaro A.L."/>
            <person name="Bueno de Camargo Nunes A."/>
            <person name="dos Santos C.M."/>
            <person name="Palmeira da Silva Rosa D."/>
            <person name="da Silva Padilha D."/>
            <person name="da Silva E."/>
            <person name="Araujo Terra L."/>
            <person name="Soares Mendes V."/>
            <person name="Farinelli L."/>
            <person name="Magalhaes Cruz L."/>
            <person name="Baldani J.I."/>
        </authorList>
    </citation>
    <scope>NUCLEOTIDE SEQUENCE [LARGE SCALE GENOMIC DNA]</scope>
    <source>
        <strain evidence="3 4">CBAmC</strain>
    </source>
</reference>
<keyword evidence="1" id="KW-0812">Transmembrane</keyword>
<proteinExistence type="predicted"/>
<dbReference type="InterPro" id="IPR011499">
    <property type="entry name" value="Lipid_A_biosynth_N"/>
</dbReference>
<evidence type="ECO:0000259" key="2">
    <source>
        <dbReference type="SMART" id="SM01259"/>
    </source>
</evidence>
<name>A0A248JV18_9PROT</name>
<feature type="transmembrane region" description="Helical" evidence="1">
    <location>
        <begin position="22"/>
        <end position="41"/>
    </location>
</feature>
<dbReference type="RefSeq" id="WP_088873140.1">
    <property type="nucleotide sequence ID" value="NZ_CP022111.1"/>
</dbReference>
<feature type="transmembrane region" description="Helical" evidence="1">
    <location>
        <begin position="79"/>
        <end position="96"/>
    </location>
</feature>
<evidence type="ECO:0000256" key="1">
    <source>
        <dbReference type="SAM" id="Phobius"/>
    </source>
</evidence>
<feature type="domain" description="Lipid A biosynthesis N-terminal" evidence="2">
    <location>
        <begin position="27"/>
        <end position="98"/>
    </location>
</feature>
<dbReference type="KEGG" id="nao:Y958_16680"/>
<dbReference type="GO" id="GO:0009245">
    <property type="term" value="P:lipid A biosynthetic process"/>
    <property type="evidence" value="ECO:0007669"/>
    <property type="project" value="InterPro"/>
</dbReference>
<sequence>MVWDHIAQFLMHWWQAALGKNGWIAAFGLFGQAMFMSRFIVQWISSERAGRSVVPVTFWYFSLAGGALVLLYGLLKPDLVIIAGQLPGLVVYARNLHLIHKHKRAEAAAAT</sequence>
<dbReference type="Proteomes" id="UP000197153">
    <property type="component" value="Chromosome 2"/>
</dbReference>
<dbReference type="GO" id="GO:0016020">
    <property type="term" value="C:membrane"/>
    <property type="evidence" value="ECO:0007669"/>
    <property type="project" value="GOC"/>
</dbReference>
<evidence type="ECO:0000313" key="3">
    <source>
        <dbReference type="EMBL" id="ASG22563.1"/>
    </source>
</evidence>
<protein>
    <submittedName>
        <fullName evidence="3">Lipid-A-disaccharide synthase</fullName>
    </submittedName>
</protein>
<dbReference type="EMBL" id="CP022111">
    <property type="protein sequence ID" value="ASG22563.1"/>
    <property type="molecule type" value="Genomic_DNA"/>
</dbReference>
<dbReference type="AlphaFoldDB" id="A0A248JV18"/>
<feature type="transmembrane region" description="Helical" evidence="1">
    <location>
        <begin position="53"/>
        <end position="73"/>
    </location>
</feature>
<dbReference type="SMART" id="SM01259">
    <property type="entry name" value="LAB_N"/>
    <property type="match status" value="1"/>
</dbReference>
<gene>
    <name evidence="3" type="ORF">Y958_16680</name>
</gene>
<dbReference type="Pfam" id="PF07578">
    <property type="entry name" value="LAB_N"/>
    <property type="match status" value="1"/>
</dbReference>
<keyword evidence="1" id="KW-1133">Transmembrane helix</keyword>
<keyword evidence="1" id="KW-0472">Membrane</keyword>
<evidence type="ECO:0000313" key="4">
    <source>
        <dbReference type="Proteomes" id="UP000197153"/>
    </source>
</evidence>
<organism evidence="3 4">
    <name type="scientific">Nitrospirillum viridazoti CBAmc</name>
    <dbReference type="NCBI Taxonomy" id="1441467"/>
    <lineage>
        <taxon>Bacteria</taxon>
        <taxon>Pseudomonadati</taxon>
        <taxon>Pseudomonadota</taxon>
        <taxon>Alphaproteobacteria</taxon>
        <taxon>Rhodospirillales</taxon>
        <taxon>Azospirillaceae</taxon>
        <taxon>Nitrospirillum</taxon>
        <taxon>Nitrospirillum viridazoti</taxon>
    </lineage>
</organism>
<keyword evidence="4" id="KW-1185">Reference proteome</keyword>